<reference evidence="1" key="2">
    <citation type="journal article" date="2023" name="Commun. Biol.">
        <title>Intrasexual cuticular hydrocarbon dimorphism in a wasp sheds light on hydrocarbon biosynthesis genes in Hymenoptera.</title>
        <authorList>
            <person name="Moris V.C."/>
            <person name="Podsiadlowski L."/>
            <person name="Martin S."/>
            <person name="Oeyen J.P."/>
            <person name="Donath A."/>
            <person name="Petersen M."/>
            <person name="Wilbrandt J."/>
            <person name="Misof B."/>
            <person name="Liedtke D."/>
            <person name="Thamm M."/>
            <person name="Scheiner R."/>
            <person name="Schmitt T."/>
            <person name="Niehuis O."/>
        </authorList>
    </citation>
    <scope>NUCLEOTIDE SEQUENCE</scope>
    <source>
        <strain evidence="1">GBR_01_08_01A</strain>
    </source>
</reference>
<accession>A0AAD9VM30</accession>
<keyword evidence="2" id="KW-1185">Reference proteome</keyword>
<evidence type="ECO:0000313" key="1">
    <source>
        <dbReference type="EMBL" id="KAK2579454.1"/>
    </source>
</evidence>
<reference evidence="1" key="1">
    <citation type="submission" date="2021-08" db="EMBL/GenBank/DDBJ databases">
        <authorList>
            <person name="Misof B."/>
            <person name="Oliver O."/>
            <person name="Podsiadlowski L."/>
            <person name="Donath A."/>
            <person name="Peters R."/>
            <person name="Mayer C."/>
            <person name="Rust J."/>
            <person name="Gunkel S."/>
            <person name="Lesny P."/>
            <person name="Martin S."/>
            <person name="Oeyen J.P."/>
            <person name="Petersen M."/>
            <person name="Panagiotis P."/>
            <person name="Wilbrandt J."/>
            <person name="Tanja T."/>
        </authorList>
    </citation>
    <scope>NUCLEOTIDE SEQUENCE</scope>
    <source>
        <strain evidence="1">GBR_01_08_01A</strain>
        <tissue evidence="1">Thorax + abdomen</tissue>
    </source>
</reference>
<protein>
    <submittedName>
        <fullName evidence="1">Uncharacterized protein</fullName>
    </submittedName>
</protein>
<organism evidence="1 2">
    <name type="scientific">Odynerus spinipes</name>
    <dbReference type="NCBI Taxonomy" id="1348599"/>
    <lineage>
        <taxon>Eukaryota</taxon>
        <taxon>Metazoa</taxon>
        <taxon>Ecdysozoa</taxon>
        <taxon>Arthropoda</taxon>
        <taxon>Hexapoda</taxon>
        <taxon>Insecta</taxon>
        <taxon>Pterygota</taxon>
        <taxon>Neoptera</taxon>
        <taxon>Endopterygota</taxon>
        <taxon>Hymenoptera</taxon>
        <taxon>Apocrita</taxon>
        <taxon>Aculeata</taxon>
        <taxon>Vespoidea</taxon>
        <taxon>Vespidae</taxon>
        <taxon>Eumeninae</taxon>
        <taxon>Odynerus</taxon>
    </lineage>
</organism>
<dbReference type="AlphaFoldDB" id="A0AAD9VM30"/>
<name>A0AAD9VM30_9HYME</name>
<evidence type="ECO:0000313" key="2">
    <source>
        <dbReference type="Proteomes" id="UP001258017"/>
    </source>
</evidence>
<comment type="caution">
    <text evidence="1">The sequence shown here is derived from an EMBL/GenBank/DDBJ whole genome shotgun (WGS) entry which is preliminary data.</text>
</comment>
<dbReference type="EMBL" id="JAIFRP010000087">
    <property type="protein sequence ID" value="KAK2579454.1"/>
    <property type="molecule type" value="Genomic_DNA"/>
</dbReference>
<dbReference type="Proteomes" id="UP001258017">
    <property type="component" value="Unassembled WGS sequence"/>
</dbReference>
<sequence>MLEYPVLWHFFCSIWYQMSFKNVSVHDTVHRTFDSCKGTNSFSREGSPHHDVPPPYFRVGVWYLTSCLVPTGRRT</sequence>
<proteinExistence type="predicted"/>
<gene>
    <name evidence="1" type="ORF">KPH14_002661</name>
</gene>